<dbReference type="SMART" id="SM00382">
    <property type="entry name" value="AAA"/>
    <property type="match status" value="1"/>
</dbReference>
<dbReference type="InterPro" id="IPR039421">
    <property type="entry name" value="Type_1_exporter"/>
</dbReference>
<evidence type="ECO:0000256" key="8">
    <source>
        <dbReference type="SAM" id="Phobius"/>
    </source>
</evidence>
<organism evidence="11 12">
    <name type="scientific">Paraclostridium bifermentans ATCC 638 = DSM 14991</name>
    <dbReference type="NCBI Taxonomy" id="1233171"/>
    <lineage>
        <taxon>Bacteria</taxon>
        <taxon>Bacillati</taxon>
        <taxon>Bacillota</taxon>
        <taxon>Clostridia</taxon>
        <taxon>Peptostreptococcales</taxon>
        <taxon>Peptostreptococcaceae</taxon>
        <taxon>Paraclostridium</taxon>
    </lineage>
</organism>
<feature type="transmembrane region" description="Helical" evidence="8">
    <location>
        <begin position="15"/>
        <end position="39"/>
    </location>
</feature>
<evidence type="ECO:0000256" key="2">
    <source>
        <dbReference type="ARBA" id="ARBA00022448"/>
    </source>
</evidence>
<accession>T4VP40</accession>
<dbReference type="InterPro" id="IPR017871">
    <property type="entry name" value="ABC_transporter-like_CS"/>
</dbReference>
<dbReference type="PROSITE" id="PS50893">
    <property type="entry name" value="ABC_TRANSPORTER_2"/>
    <property type="match status" value="1"/>
</dbReference>
<feature type="transmembrane region" description="Helical" evidence="8">
    <location>
        <begin position="236"/>
        <end position="262"/>
    </location>
</feature>
<keyword evidence="5" id="KW-0067">ATP-binding</keyword>
<dbReference type="GO" id="GO:0005886">
    <property type="term" value="C:plasma membrane"/>
    <property type="evidence" value="ECO:0007669"/>
    <property type="project" value="UniProtKB-SubCell"/>
</dbReference>
<keyword evidence="6 8" id="KW-1133">Transmembrane helix</keyword>
<evidence type="ECO:0000259" key="9">
    <source>
        <dbReference type="PROSITE" id="PS50893"/>
    </source>
</evidence>
<dbReference type="PROSITE" id="PS50929">
    <property type="entry name" value="ABC_TM1F"/>
    <property type="match status" value="1"/>
</dbReference>
<dbReference type="InterPro" id="IPR011527">
    <property type="entry name" value="ABC1_TM_dom"/>
</dbReference>
<gene>
    <name evidence="11" type="ORF">C672_1469</name>
</gene>
<feature type="domain" description="ABC transporter" evidence="9">
    <location>
        <begin position="328"/>
        <end position="562"/>
    </location>
</feature>
<evidence type="ECO:0000256" key="4">
    <source>
        <dbReference type="ARBA" id="ARBA00022741"/>
    </source>
</evidence>
<dbReference type="GO" id="GO:0016887">
    <property type="term" value="F:ATP hydrolysis activity"/>
    <property type="evidence" value="ECO:0007669"/>
    <property type="project" value="InterPro"/>
</dbReference>
<name>T4VP40_PARBF</name>
<dbReference type="SUPFAM" id="SSF52540">
    <property type="entry name" value="P-loop containing nucleoside triphosphate hydrolases"/>
    <property type="match status" value="1"/>
</dbReference>
<feature type="domain" description="ABC transmembrane type-1" evidence="10">
    <location>
        <begin position="24"/>
        <end position="297"/>
    </location>
</feature>
<evidence type="ECO:0000313" key="12">
    <source>
        <dbReference type="Proteomes" id="UP000015688"/>
    </source>
</evidence>
<keyword evidence="7 8" id="KW-0472">Membrane</keyword>
<dbReference type="SUPFAM" id="SSF90123">
    <property type="entry name" value="ABC transporter transmembrane region"/>
    <property type="match status" value="1"/>
</dbReference>
<dbReference type="Gene3D" id="3.40.50.300">
    <property type="entry name" value="P-loop containing nucleotide triphosphate hydrolases"/>
    <property type="match status" value="1"/>
</dbReference>
<dbReference type="RefSeq" id="WP_021432652.1">
    <property type="nucleotide sequence ID" value="NZ_AVNC01000015.1"/>
</dbReference>
<dbReference type="PANTHER" id="PTHR43394">
    <property type="entry name" value="ATP-DEPENDENT PERMEASE MDL1, MITOCHONDRIAL"/>
    <property type="match status" value="1"/>
</dbReference>
<evidence type="ECO:0000256" key="5">
    <source>
        <dbReference type="ARBA" id="ARBA00022840"/>
    </source>
</evidence>
<comment type="caution">
    <text evidence="11">The sequence shown here is derived from an EMBL/GenBank/DDBJ whole genome shotgun (WGS) entry which is preliminary data.</text>
</comment>
<dbReference type="PATRIC" id="fig|1233171.3.peg.1363"/>
<evidence type="ECO:0000256" key="3">
    <source>
        <dbReference type="ARBA" id="ARBA00022692"/>
    </source>
</evidence>
<dbReference type="AlphaFoldDB" id="T4VP40"/>
<dbReference type="FunFam" id="3.40.50.300:FF:000604">
    <property type="entry name" value="ABC transporter B family member 28"/>
    <property type="match status" value="1"/>
</dbReference>
<evidence type="ECO:0000256" key="7">
    <source>
        <dbReference type="ARBA" id="ARBA00023136"/>
    </source>
</evidence>
<evidence type="ECO:0000259" key="10">
    <source>
        <dbReference type="PROSITE" id="PS50929"/>
    </source>
</evidence>
<dbReference type="Gene3D" id="1.20.1560.10">
    <property type="entry name" value="ABC transporter type 1, transmembrane domain"/>
    <property type="match status" value="1"/>
</dbReference>
<feature type="transmembrane region" description="Helical" evidence="8">
    <location>
        <begin position="126"/>
        <end position="149"/>
    </location>
</feature>
<dbReference type="InterPro" id="IPR003593">
    <property type="entry name" value="AAA+_ATPase"/>
</dbReference>
<dbReference type="Pfam" id="PF00664">
    <property type="entry name" value="ABC_membrane"/>
    <property type="match status" value="1"/>
</dbReference>
<dbReference type="Proteomes" id="UP000015688">
    <property type="component" value="Unassembled WGS sequence"/>
</dbReference>
<dbReference type="InterPro" id="IPR036640">
    <property type="entry name" value="ABC1_TM_sf"/>
</dbReference>
<dbReference type="GO" id="GO:0005737">
    <property type="term" value="C:cytoplasm"/>
    <property type="evidence" value="ECO:0007669"/>
    <property type="project" value="UniProtKB-ARBA"/>
</dbReference>
<feature type="transmembrane region" description="Helical" evidence="8">
    <location>
        <begin position="155"/>
        <end position="172"/>
    </location>
</feature>
<dbReference type="InterPro" id="IPR003439">
    <property type="entry name" value="ABC_transporter-like_ATP-bd"/>
</dbReference>
<reference evidence="11 12" key="1">
    <citation type="submission" date="2013-06" db="EMBL/GenBank/DDBJ databases">
        <authorList>
            <person name="Walk S."/>
            <person name="Aronoff D."/>
            <person name="Young V.Y."/>
            <person name="Marsh J."/>
            <person name="Harrison L."/>
            <person name="Daugherty S.C."/>
            <person name="Shefchek K.A."/>
            <person name="Hine E.E."/>
            <person name="Tallon L.J."/>
            <person name="Sadzewicz L.K."/>
            <person name="Rasko D.A."/>
        </authorList>
    </citation>
    <scope>NUCLEOTIDE SEQUENCE [LARGE SCALE GENOMIC DNA]</scope>
    <source>
        <strain evidence="11 12">ATCC 638</strain>
    </source>
</reference>
<dbReference type="PROSITE" id="PS00211">
    <property type="entry name" value="ABC_TRANSPORTER_1"/>
    <property type="match status" value="1"/>
</dbReference>
<keyword evidence="2" id="KW-0813">Transport</keyword>
<dbReference type="GO" id="GO:0015421">
    <property type="term" value="F:ABC-type oligopeptide transporter activity"/>
    <property type="evidence" value="ECO:0007669"/>
    <property type="project" value="TreeGrafter"/>
</dbReference>
<proteinExistence type="predicted"/>
<comment type="subcellular location">
    <subcellularLocation>
        <location evidence="1">Cell membrane</location>
        <topology evidence="1">Multi-pass membrane protein</topology>
    </subcellularLocation>
</comment>
<dbReference type="EMBL" id="AVNC01000015">
    <property type="protein sequence ID" value="EQK42526.1"/>
    <property type="molecule type" value="Genomic_DNA"/>
</dbReference>
<dbReference type="GO" id="GO:0005524">
    <property type="term" value="F:ATP binding"/>
    <property type="evidence" value="ECO:0007669"/>
    <property type="project" value="UniProtKB-KW"/>
</dbReference>
<dbReference type="PANTHER" id="PTHR43394:SF1">
    <property type="entry name" value="ATP-BINDING CASSETTE SUB-FAMILY B MEMBER 10, MITOCHONDRIAL"/>
    <property type="match status" value="1"/>
</dbReference>
<evidence type="ECO:0000256" key="6">
    <source>
        <dbReference type="ARBA" id="ARBA00022989"/>
    </source>
</evidence>
<protein>
    <submittedName>
        <fullName evidence="11">ABC transporter family protein</fullName>
    </submittedName>
</protein>
<dbReference type="InterPro" id="IPR027417">
    <property type="entry name" value="P-loop_NTPase"/>
</dbReference>
<keyword evidence="3 8" id="KW-0812">Transmembrane</keyword>
<sequence length="567" mass="64582">MRILFKYALEYKWQFFLRVITISLVALASICFDFIMGFIVDIFASGQVEKFIPIVTVTIVLIMIMFLTEYLDGLVMSNYIKNTVNYLRCDVFSKLINKDIKDFSLDNSGKYISVLYNDIKLIEDNFLNNIFLVISSLLSFFISLCALFYISPYIVIFISIFGVLGFIIPNALSKKLVIEKNEYSKNLEEITSVTKDLFSGFEVIKGFNISKKINKIFVKNSLNVENSKRKCSILEAIIKGFSLAFSVTIYLGVLILGGYLMYKKSISVGTAIIIIQLSTHIVGPVKTSISLINQIKSVSLIGEKVEDILNVNNESEECEEIKNFTDCIDIKNLNFSYTKERNALKNINLKFERNKKYAIVGESGCGKSTLIKLIMRYYNEYEGKITIDNKDLNKIYSSDLYKTISMIQQNVFMFDDSIKENIRLFSNYSDESVIESCKRSGIMGLINRLEEGINSLVGENGNKLSGGEKQRIAIARALINETKILILDESTSALDNETAYSLEKSLLNLENLTMIVVTHKLIKNLLTDYDEIIVMKDGMVIEKGSFEELIDIKGYFYSLYYIQNENI</sequence>
<evidence type="ECO:0000256" key="1">
    <source>
        <dbReference type="ARBA" id="ARBA00004651"/>
    </source>
</evidence>
<dbReference type="Pfam" id="PF00005">
    <property type="entry name" value="ABC_tran"/>
    <property type="match status" value="1"/>
</dbReference>
<keyword evidence="4" id="KW-0547">Nucleotide-binding</keyword>
<feature type="transmembrane region" description="Helical" evidence="8">
    <location>
        <begin position="51"/>
        <end position="71"/>
    </location>
</feature>
<evidence type="ECO:0000313" key="11">
    <source>
        <dbReference type="EMBL" id="EQK42526.1"/>
    </source>
</evidence>